<evidence type="ECO:0000313" key="12">
    <source>
        <dbReference type="EMBL" id="VAX18039.1"/>
    </source>
</evidence>
<evidence type="ECO:0000256" key="7">
    <source>
        <dbReference type="ARBA" id="ARBA00031812"/>
    </source>
</evidence>
<dbReference type="SUPFAM" id="SSF52374">
    <property type="entry name" value="Nucleotidylyl transferase"/>
    <property type="match status" value="1"/>
</dbReference>
<evidence type="ECO:0000256" key="6">
    <source>
        <dbReference type="ARBA" id="ARBA00022840"/>
    </source>
</evidence>
<accession>A0A3B1BJ83</accession>
<evidence type="ECO:0000256" key="4">
    <source>
        <dbReference type="ARBA" id="ARBA00022695"/>
    </source>
</evidence>
<comment type="similarity">
    <text evidence="8">Belongs to the sulfate adenylyltransferase family.</text>
</comment>
<dbReference type="SUPFAM" id="SSF88697">
    <property type="entry name" value="PUA domain-like"/>
    <property type="match status" value="1"/>
</dbReference>
<dbReference type="NCBIfam" id="NF003166">
    <property type="entry name" value="PRK04149.1"/>
    <property type="match status" value="1"/>
</dbReference>
<feature type="domain" description="Sulphate adenylyltransferase catalytic" evidence="10">
    <location>
        <begin position="143"/>
        <end position="350"/>
    </location>
</feature>
<dbReference type="Pfam" id="PF01747">
    <property type="entry name" value="ATP-sulfurylase"/>
    <property type="match status" value="1"/>
</dbReference>
<dbReference type="PANTHER" id="PTHR43509">
    <property type="match status" value="1"/>
</dbReference>
<dbReference type="InterPro" id="IPR015947">
    <property type="entry name" value="PUA-like_sf"/>
</dbReference>
<keyword evidence="4 12" id="KW-0548">Nucleotidyltransferase</keyword>
<dbReference type="Gene3D" id="3.10.400.10">
    <property type="entry name" value="Sulfate adenylyltransferase"/>
    <property type="match status" value="1"/>
</dbReference>
<evidence type="ECO:0000256" key="2">
    <source>
        <dbReference type="ARBA" id="ARBA00012391"/>
    </source>
</evidence>
<dbReference type="PANTHER" id="PTHR43509:SF1">
    <property type="entry name" value="SULFATE ADENYLYLTRANSFERASE"/>
    <property type="match status" value="1"/>
</dbReference>
<dbReference type="InterPro" id="IPR024951">
    <property type="entry name" value="Sulfurylase_cat_dom"/>
</dbReference>
<keyword evidence="3 12" id="KW-0808">Transferase</keyword>
<dbReference type="GO" id="GO:0000103">
    <property type="term" value="P:sulfate assimilation"/>
    <property type="evidence" value="ECO:0007669"/>
    <property type="project" value="InterPro"/>
</dbReference>
<dbReference type="CDD" id="cd00517">
    <property type="entry name" value="ATPS"/>
    <property type="match status" value="1"/>
</dbReference>
<evidence type="ECO:0000256" key="1">
    <source>
        <dbReference type="ARBA" id="ARBA00005048"/>
    </source>
</evidence>
<feature type="domain" description="ATP-sulfurylase PUA-like" evidence="11">
    <location>
        <begin position="15"/>
        <end position="135"/>
    </location>
</feature>
<dbReference type="NCBIfam" id="TIGR00339">
    <property type="entry name" value="sopT"/>
    <property type="match status" value="1"/>
</dbReference>
<dbReference type="EC" id="2.7.7.4" evidence="2"/>
<keyword evidence="6" id="KW-0067">ATP-binding</keyword>
<evidence type="ECO:0000256" key="8">
    <source>
        <dbReference type="ARBA" id="ARBA00037980"/>
    </source>
</evidence>
<organism evidence="12">
    <name type="scientific">hydrothermal vent metagenome</name>
    <dbReference type="NCBI Taxonomy" id="652676"/>
    <lineage>
        <taxon>unclassified sequences</taxon>
        <taxon>metagenomes</taxon>
        <taxon>ecological metagenomes</taxon>
    </lineage>
</organism>
<evidence type="ECO:0000259" key="11">
    <source>
        <dbReference type="Pfam" id="PF14306"/>
    </source>
</evidence>
<dbReference type="InterPro" id="IPR014729">
    <property type="entry name" value="Rossmann-like_a/b/a_fold"/>
</dbReference>
<sequence length="367" mass="40725">MAKPFVKLLVEPEVWVEAANISDGVLSPLTGFMDSKDYHGVVENMRLDSGEPWTIPVTLDVDEEKVQDIVKAGKVALTVSDGSAVAEVEVEDVFKVDLSIDLVKVFGTDSMEHPGVRKEAGRSSYRVGGAVRLLRKTDSIYPDYNMTPKQTRKRFKDMGWKTIVGFQTRNPIHRSHEYLQRVGLELADGLFIQPLIGWKKADDLSPEAVMNSYKMMLAEFYPSGRAILGTLLTPMRYAGPREAVFHAIIRRNFGCTHFIVGRDHAGVGGFYEKYAAHKLCHKFTDLGIETLTLCGPYHCGKCGTIVTEKTCPHGEQFALDISGTQVRSMLKNGKRPPIEYMRPEIADTLIALAESGNLFVGDNVNGL</sequence>
<dbReference type="AlphaFoldDB" id="A0A3B1BJ83"/>
<comment type="pathway">
    <text evidence="1">Sulfur metabolism; hydrogen sulfide biosynthesis; sulfite from sulfate: step 1/3.</text>
</comment>
<keyword evidence="5" id="KW-0547">Nucleotide-binding</keyword>
<reference evidence="12" key="1">
    <citation type="submission" date="2018-06" db="EMBL/GenBank/DDBJ databases">
        <authorList>
            <person name="Zhirakovskaya E."/>
        </authorList>
    </citation>
    <scope>NUCLEOTIDE SEQUENCE</scope>
</reference>
<name>A0A3B1BJ83_9ZZZZ</name>
<dbReference type="EMBL" id="UOGE01000030">
    <property type="protein sequence ID" value="VAX18039.1"/>
    <property type="molecule type" value="Genomic_DNA"/>
</dbReference>
<dbReference type="InterPro" id="IPR025980">
    <property type="entry name" value="ATP-Sase_PUA-like_dom"/>
</dbReference>
<dbReference type="Gene3D" id="3.40.50.620">
    <property type="entry name" value="HUPs"/>
    <property type="match status" value="1"/>
</dbReference>
<dbReference type="Pfam" id="PF14306">
    <property type="entry name" value="PUA_2"/>
    <property type="match status" value="1"/>
</dbReference>
<evidence type="ECO:0000256" key="9">
    <source>
        <dbReference type="ARBA" id="ARBA00041598"/>
    </source>
</evidence>
<evidence type="ECO:0000256" key="3">
    <source>
        <dbReference type="ARBA" id="ARBA00022679"/>
    </source>
</evidence>
<dbReference type="GO" id="GO:0005524">
    <property type="term" value="F:ATP binding"/>
    <property type="evidence" value="ECO:0007669"/>
    <property type="project" value="UniProtKB-KW"/>
</dbReference>
<evidence type="ECO:0000256" key="5">
    <source>
        <dbReference type="ARBA" id="ARBA00022741"/>
    </source>
</evidence>
<gene>
    <name evidence="12" type="ORF">MNBD_NITROSPINAE02-67</name>
</gene>
<proteinExistence type="inferred from homology"/>
<dbReference type="InterPro" id="IPR002650">
    <property type="entry name" value="Sulphate_adenylyltransferase"/>
</dbReference>
<evidence type="ECO:0000259" key="10">
    <source>
        <dbReference type="Pfam" id="PF01747"/>
    </source>
</evidence>
<protein>
    <recommendedName>
        <fullName evidence="2">sulfate adenylyltransferase</fullName>
        <ecNumber evidence="2">2.7.7.4</ecNumber>
    </recommendedName>
    <alternativeName>
        <fullName evidence="9">ATP-sulfurylase</fullName>
    </alternativeName>
    <alternativeName>
        <fullName evidence="7">Sulfate adenylate transferase</fullName>
    </alternativeName>
</protein>
<dbReference type="GO" id="GO:0004781">
    <property type="term" value="F:sulfate adenylyltransferase (ATP) activity"/>
    <property type="evidence" value="ECO:0007669"/>
    <property type="project" value="UniProtKB-EC"/>
</dbReference>